<keyword evidence="2" id="KW-0378">Hydrolase</keyword>
<dbReference type="InterPro" id="IPR029000">
    <property type="entry name" value="Cyclophilin-like_dom_sf"/>
</dbReference>
<evidence type="ECO:0000259" key="5">
    <source>
        <dbReference type="SMART" id="SM00796"/>
    </source>
</evidence>
<evidence type="ECO:0000256" key="1">
    <source>
        <dbReference type="ARBA" id="ARBA00022741"/>
    </source>
</evidence>
<feature type="compositionally biased region" description="Low complexity" evidence="4">
    <location>
        <begin position="254"/>
        <end position="273"/>
    </location>
</feature>
<dbReference type="InterPro" id="IPR052708">
    <property type="entry name" value="PxpC"/>
</dbReference>
<evidence type="ECO:0000256" key="2">
    <source>
        <dbReference type="ARBA" id="ARBA00022801"/>
    </source>
</evidence>
<dbReference type="SMART" id="SM00796">
    <property type="entry name" value="AHS1"/>
    <property type="match status" value="1"/>
</dbReference>
<dbReference type="PANTHER" id="PTHR43309:SF3">
    <property type="entry name" value="5-OXOPROLINASE SUBUNIT C"/>
    <property type="match status" value="1"/>
</dbReference>
<keyword evidence="1" id="KW-0547">Nucleotide-binding</keyword>
<dbReference type="SMART" id="SM00797">
    <property type="entry name" value="AHS2"/>
    <property type="match status" value="1"/>
</dbReference>
<dbReference type="Gene3D" id="2.40.100.10">
    <property type="entry name" value="Cyclophilin-like"/>
    <property type="match status" value="2"/>
</dbReference>
<accession>A0ABY4N4W4</accession>
<feature type="region of interest" description="Disordered" evidence="4">
    <location>
        <begin position="371"/>
        <end position="394"/>
    </location>
</feature>
<keyword evidence="3" id="KW-0067">ATP-binding</keyword>
<sequence>MSPREDRAGKARDTNPRPARGRAAKRGNGAGAASPRVLPMGERALLLELPSLEDALAWNDSVRTAPLPGQEWSVVAARTVLVRFGTSADALAAAEEIAVRTPEAGKASTGRTRRIGVVYDGEDLEEVARATGLSAEAVVAAHTGTPWTAAFGGFAPGFVYLTGGDARLAVPRRDSPRTRVPAGAVALAGEFSAVYPKASPGGWQLVGRTDAVLFDPDAKDPAMIRPGDTVRFEARRESARVMRRGRGTVDEGTADGVASDDAAADGAAATGEAQPAPRPFPDVAAGSAALEVLAPGPRTLVEDSGRPGLGDLGVTGSGAADGPSARQANRLVGNAPDAAVLETLLGGLRVRARGDLVLALSGAIGEARIHRADADAAQEDESDLDEGEDAAEREDAGFPVSLCEPFGLRDGETLALAAPTSGLRGYVAVRGGIDVPSQLGSRAADTLSGLGPRPLAADDVLAIGQADAHRSVGSPEEPATVLPRSPQAPDLDDDAAADHAPSDDDAAAGDAPSDDAAAEDSAAGGLTGAVLRIRRGPRADWAEDDALLGRTWVVGGHSDRVGARLEAADGDAPLRRVRTEELASEGLVPGAIQLPPSGLPVVFLADHPVTGGYPVIAVVDEADLPLLAQLPPGSSLRFAPSGH</sequence>
<protein>
    <submittedName>
        <fullName evidence="7">Urea amidolyase family protein</fullName>
    </submittedName>
</protein>
<evidence type="ECO:0000256" key="4">
    <source>
        <dbReference type="SAM" id="MobiDB-lite"/>
    </source>
</evidence>
<feature type="domain" description="Carboxyltransferase" evidence="6">
    <location>
        <begin position="311"/>
        <end position="643"/>
    </location>
</feature>
<dbReference type="Pfam" id="PF02626">
    <property type="entry name" value="CT_A_B"/>
    <property type="match status" value="1"/>
</dbReference>
<dbReference type="Gene3D" id="3.30.1360.40">
    <property type="match status" value="1"/>
</dbReference>
<evidence type="ECO:0000259" key="6">
    <source>
        <dbReference type="SMART" id="SM00797"/>
    </source>
</evidence>
<feature type="compositionally biased region" description="Acidic residues" evidence="4">
    <location>
        <begin position="503"/>
        <end position="518"/>
    </location>
</feature>
<dbReference type="Proteomes" id="UP001055868">
    <property type="component" value="Chromosome"/>
</dbReference>
<feature type="region of interest" description="Disordered" evidence="4">
    <location>
        <begin position="467"/>
        <end position="522"/>
    </location>
</feature>
<feature type="region of interest" description="Disordered" evidence="4">
    <location>
        <begin position="298"/>
        <end position="327"/>
    </location>
</feature>
<reference evidence="7" key="1">
    <citation type="submission" date="2022-05" db="EMBL/GenBank/DDBJ databases">
        <title>Genomic analysis of Brachybacterium sp. CBA3104.</title>
        <authorList>
            <person name="Roh S.W."/>
            <person name="Kim Y.B."/>
            <person name="Kim Y."/>
        </authorList>
    </citation>
    <scope>NUCLEOTIDE SEQUENCE</scope>
    <source>
        <strain evidence="7">CBA3104</strain>
    </source>
</reference>
<dbReference type="EMBL" id="CP097218">
    <property type="protein sequence ID" value="UQN28493.1"/>
    <property type="molecule type" value="Genomic_DNA"/>
</dbReference>
<dbReference type="SUPFAM" id="SSF50891">
    <property type="entry name" value="Cyclophilin-like"/>
    <property type="match status" value="2"/>
</dbReference>
<feature type="region of interest" description="Disordered" evidence="4">
    <location>
        <begin position="238"/>
        <end position="280"/>
    </location>
</feature>
<organism evidence="7 8">
    <name type="scientific">Brachybacterium kimchii</name>
    <dbReference type="NCBI Taxonomy" id="2942909"/>
    <lineage>
        <taxon>Bacteria</taxon>
        <taxon>Bacillati</taxon>
        <taxon>Actinomycetota</taxon>
        <taxon>Actinomycetes</taxon>
        <taxon>Micrococcales</taxon>
        <taxon>Dermabacteraceae</taxon>
        <taxon>Brachybacterium</taxon>
    </lineage>
</organism>
<proteinExistence type="predicted"/>
<feature type="domain" description="Carboxyltransferase" evidence="5">
    <location>
        <begin position="35"/>
        <end position="224"/>
    </location>
</feature>
<dbReference type="InterPro" id="IPR003833">
    <property type="entry name" value="CT_C_D"/>
</dbReference>
<evidence type="ECO:0000313" key="7">
    <source>
        <dbReference type="EMBL" id="UQN28493.1"/>
    </source>
</evidence>
<feature type="compositionally biased region" description="Gly residues" evidence="4">
    <location>
        <begin position="307"/>
        <end position="316"/>
    </location>
</feature>
<feature type="compositionally biased region" description="Basic and acidic residues" evidence="4">
    <location>
        <begin position="1"/>
        <end position="15"/>
    </location>
</feature>
<dbReference type="RefSeq" id="WP_249477598.1">
    <property type="nucleotide sequence ID" value="NZ_CP097218.1"/>
</dbReference>
<name>A0ABY4N4W4_9MICO</name>
<evidence type="ECO:0000313" key="8">
    <source>
        <dbReference type="Proteomes" id="UP001055868"/>
    </source>
</evidence>
<dbReference type="InterPro" id="IPR003778">
    <property type="entry name" value="CT_A_B"/>
</dbReference>
<dbReference type="PANTHER" id="PTHR43309">
    <property type="entry name" value="5-OXOPROLINASE SUBUNIT C"/>
    <property type="match status" value="1"/>
</dbReference>
<keyword evidence="8" id="KW-1185">Reference proteome</keyword>
<evidence type="ECO:0000256" key="3">
    <source>
        <dbReference type="ARBA" id="ARBA00022840"/>
    </source>
</evidence>
<feature type="compositionally biased region" description="Acidic residues" evidence="4">
    <location>
        <begin position="376"/>
        <end position="392"/>
    </location>
</feature>
<feature type="region of interest" description="Disordered" evidence="4">
    <location>
        <begin position="1"/>
        <end position="35"/>
    </location>
</feature>
<gene>
    <name evidence="7" type="ORF">M4486_12705</name>
</gene>
<dbReference type="Pfam" id="PF02682">
    <property type="entry name" value="CT_C_D"/>
    <property type="match status" value="1"/>
</dbReference>